<accession>A0A397VJ48</accession>
<dbReference type="STRING" id="44941.A0A397VJ48"/>
<reference evidence="1 2" key="1">
    <citation type="submission" date="2018-06" db="EMBL/GenBank/DDBJ databases">
        <title>Comparative genomics reveals the genomic features of Rhizophagus irregularis, R. cerebriforme, R. diaphanum and Gigaspora rosea, and their symbiotic lifestyle signature.</title>
        <authorList>
            <person name="Morin E."/>
            <person name="San Clemente H."/>
            <person name="Chen E.C.H."/>
            <person name="De La Providencia I."/>
            <person name="Hainaut M."/>
            <person name="Kuo A."/>
            <person name="Kohler A."/>
            <person name="Murat C."/>
            <person name="Tang N."/>
            <person name="Roy S."/>
            <person name="Loubradou J."/>
            <person name="Henrissat B."/>
            <person name="Grigoriev I.V."/>
            <person name="Corradi N."/>
            <person name="Roux C."/>
            <person name="Martin F.M."/>
        </authorList>
    </citation>
    <scope>NUCLEOTIDE SEQUENCE [LARGE SCALE GENOMIC DNA]</scope>
    <source>
        <strain evidence="1 2">DAOM 194757</strain>
    </source>
</reference>
<evidence type="ECO:0000313" key="1">
    <source>
        <dbReference type="EMBL" id="RIB22505.1"/>
    </source>
</evidence>
<sequence>MKQIHFNCEGLVKLSLDYENSIIHLYLCYNKLYLCPVIKESINENIITFIKNNLHLTPRQLWEILQQQSPTLTQKQVHYWWTIFYQELYYRNDNQFVLAKSLLKEYDKDLLLYSNNENRLYELAFATLFLRAALHRLRNQECSTRTICNLDSAHNTFDFIAKEFKPSGNLQCFCPISLHNQVLTLMTKHLNYHQNIPVDAFYFWAEWYQPECWHLWAWSAGFEIPLARTTMLVEAH</sequence>
<dbReference type="Proteomes" id="UP000266673">
    <property type="component" value="Unassembled WGS sequence"/>
</dbReference>
<name>A0A397VJ48_9GLOM</name>
<dbReference type="EMBL" id="QKWP01000306">
    <property type="protein sequence ID" value="RIB22505.1"/>
    <property type="molecule type" value="Genomic_DNA"/>
</dbReference>
<dbReference type="AlphaFoldDB" id="A0A397VJ48"/>
<dbReference type="OrthoDB" id="2409008at2759"/>
<evidence type="ECO:0000313" key="2">
    <source>
        <dbReference type="Proteomes" id="UP000266673"/>
    </source>
</evidence>
<comment type="caution">
    <text evidence="1">The sequence shown here is derived from an EMBL/GenBank/DDBJ whole genome shotgun (WGS) entry which is preliminary data.</text>
</comment>
<keyword evidence="2" id="KW-1185">Reference proteome</keyword>
<proteinExistence type="predicted"/>
<protein>
    <submittedName>
        <fullName evidence="1">Uncharacterized protein</fullName>
    </submittedName>
</protein>
<gene>
    <name evidence="1" type="ORF">C2G38_2243266</name>
</gene>
<organism evidence="1 2">
    <name type="scientific">Gigaspora rosea</name>
    <dbReference type="NCBI Taxonomy" id="44941"/>
    <lineage>
        <taxon>Eukaryota</taxon>
        <taxon>Fungi</taxon>
        <taxon>Fungi incertae sedis</taxon>
        <taxon>Mucoromycota</taxon>
        <taxon>Glomeromycotina</taxon>
        <taxon>Glomeromycetes</taxon>
        <taxon>Diversisporales</taxon>
        <taxon>Gigasporaceae</taxon>
        <taxon>Gigaspora</taxon>
    </lineage>
</organism>